<sequence length="285" mass="30916">MDIDPLADTVPPRYAVESDEEDEYNPLEPKTAESEPVTTPEIKLAGSIPKDRPLIFASGDAGKYWAKGIKLGEQAGSIYVNKIQVGLVFAPSWSKSTVIVSETFTRLPLNYIHDYAEFILNELKPNSVSLLDVYSSPTYISPEPIAQQDAPIRYLSTAPADSTSKSTAQPFSPPNMIHSNTSAALMSLIASDPSQSLKGTLFLLPFPKIPTPPPKTLKSSDFSHLSEDEYQWSESFMNTAQNILFAAVGESISDGEAAAWHTPKNSHPPTSSAKASTFGEGGMYI</sequence>
<protein>
    <submittedName>
        <fullName evidence="2">Uncharacterized protein</fullName>
    </submittedName>
</protein>
<gene>
    <name evidence="2" type="ORF">D9758_005744</name>
</gene>
<feature type="compositionally biased region" description="Polar residues" evidence="1">
    <location>
        <begin position="263"/>
        <end position="275"/>
    </location>
</feature>
<dbReference type="Proteomes" id="UP000559256">
    <property type="component" value="Unassembled WGS sequence"/>
</dbReference>
<proteinExistence type="predicted"/>
<dbReference type="EMBL" id="JAACJM010000024">
    <property type="protein sequence ID" value="KAF5366242.1"/>
    <property type="molecule type" value="Genomic_DNA"/>
</dbReference>
<name>A0A8H5GJS8_9AGAR</name>
<accession>A0A8H5GJS8</accession>
<comment type="caution">
    <text evidence="2">The sequence shown here is derived from an EMBL/GenBank/DDBJ whole genome shotgun (WGS) entry which is preliminary data.</text>
</comment>
<organism evidence="2 3">
    <name type="scientific">Tetrapyrgos nigripes</name>
    <dbReference type="NCBI Taxonomy" id="182062"/>
    <lineage>
        <taxon>Eukaryota</taxon>
        <taxon>Fungi</taxon>
        <taxon>Dikarya</taxon>
        <taxon>Basidiomycota</taxon>
        <taxon>Agaricomycotina</taxon>
        <taxon>Agaricomycetes</taxon>
        <taxon>Agaricomycetidae</taxon>
        <taxon>Agaricales</taxon>
        <taxon>Marasmiineae</taxon>
        <taxon>Marasmiaceae</taxon>
        <taxon>Tetrapyrgos</taxon>
    </lineage>
</organism>
<reference evidence="2 3" key="1">
    <citation type="journal article" date="2020" name="ISME J.">
        <title>Uncovering the hidden diversity of litter-decomposition mechanisms in mushroom-forming fungi.</title>
        <authorList>
            <person name="Floudas D."/>
            <person name="Bentzer J."/>
            <person name="Ahren D."/>
            <person name="Johansson T."/>
            <person name="Persson P."/>
            <person name="Tunlid A."/>
        </authorList>
    </citation>
    <scope>NUCLEOTIDE SEQUENCE [LARGE SCALE GENOMIC DNA]</scope>
    <source>
        <strain evidence="2 3">CBS 291.85</strain>
    </source>
</reference>
<evidence type="ECO:0000256" key="1">
    <source>
        <dbReference type="SAM" id="MobiDB-lite"/>
    </source>
</evidence>
<dbReference type="AlphaFoldDB" id="A0A8H5GJS8"/>
<feature type="region of interest" description="Disordered" evidence="1">
    <location>
        <begin position="1"/>
        <end position="38"/>
    </location>
</feature>
<dbReference type="OrthoDB" id="2546621at2759"/>
<feature type="region of interest" description="Disordered" evidence="1">
    <location>
        <begin position="259"/>
        <end position="285"/>
    </location>
</feature>
<evidence type="ECO:0000313" key="3">
    <source>
        <dbReference type="Proteomes" id="UP000559256"/>
    </source>
</evidence>
<evidence type="ECO:0000313" key="2">
    <source>
        <dbReference type="EMBL" id="KAF5366242.1"/>
    </source>
</evidence>
<keyword evidence="3" id="KW-1185">Reference proteome</keyword>